<dbReference type="PANTHER" id="PTHR46825:SF7">
    <property type="entry name" value="D-ALANYL-D-ALANINE CARBOXYPEPTIDASE"/>
    <property type="match status" value="1"/>
</dbReference>
<protein>
    <recommendedName>
        <fullName evidence="2">Beta-lactamase-related domain-containing protein</fullName>
    </recommendedName>
</protein>
<feature type="region of interest" description="Disordered" evidence="1">
    <location>
        <begin position="1"/>
        <end position="24"/>
    </location>
</feature>
<dbReference type="RefSeq" id="WP_344480356.1">
    <property type="nucleotide sequence ID" value="NZ_BAAAQF010000001.1"/>
</dbReference>
<dbReference type="SUPFAM" id="SSF56601">
    <property type="entry name" value="beta-lactamase/transpeptidase-like"/>
    <property type="match status" value="1"/>
</dbReference>
<evidence type="ECO:0000259" key="2">
    <source>
        <dbReference type="Pfam" id="PF00144"/>
    </source>
</evidence>
<dbReference type="Pfam" id="PF00144">
    <property type="entry name" value="Beta-lactamase"/>
    <property type="match status" value="1"/>
</dbReference>
<evidence type="ECO:0000313" key="4">
    <source>
        <dbReference type="Proteomes" id="UP001499851"/>
    </source>
</evidence>
<reference evidence="3 4" key="1">
    <citation type="journal article" date="2019" name="Int. J. Syst. Evol. Microbiol.">
        <title>The Global Catalogue of Microorganisms (GCM) 10K type strain sequencing project: providing services to taxonomists for standard genome sequencing and annotation.</title>
        <authorList>
            <consortium name="The Broad Institute Genomics Platform"/>
            <consortium name="The Broad Institute Genome Sequencing Center for Infectious Disease"/>
            <person name="Wu L."/>
            <person name="Ma J."/>
        </authorList>
    </citation>
    <scope>NUCLEOTIDE SEQUENCE [LARGE SCALE GENOMIC DNA]</scope>
    <source>
        <strain evidence="3 4">JCM 16001</strain>
    </source>
</reference>
<evidence type="ECO:0000256" key="1">
    <source>
        <dbReference type="SAM" id="MobiDB-lite"/>
    </source>
</evidence>
<dbReference type="InterPro" id="IPR050491">
    <property type="entry name" value="AmpC-like"/>
</dbReference>
<sequence length="386" mass="41090">MSTSHQHQTLRAADDAARETAAPDRRPRLAQAIEELLDPGIIGITVRVNDLHGEWTGAAGVAEIGGVAGPPVEGHVRIGSNTKTFTAAMVLRLVAEGRIDLDAPVADHLPEFDLDPRITVRMLLQQTSGIFNFTGEVEEDGSYALGTTIPYGPNGDDWIERRFDTVQARDLVEFALAQPPRFEPGARWSYSNTNYVLTRLLVERVTGRTAGEELQRLILAPLGLAHTVIPSDAEIAEPHARAYFRHTTDDGTTIVDITRQDPSWVAAGGDMISTTADLHTFIAALTGGGLLPDELRREMFTPVDTGLPGMGYGLGVFVLTTADGTTVISHNGAAVGHAALMYATPDGSTTLTAALNCVDDASLTVAAAFAGAQQRLLGEVFGTETA</sequence>
<name>A0ABN2FUF3_9ACTN</name>
<proteinExistence type="predicted"/>
<comment type="caution">
    <text evidence="3">The sequence shown here is derived from an EMBL/GenBank/DDBJ whole genome shotgun (WGS) entry which is preliminary data.</text>
</comment>
<keyword evidence="4" id="KW-1185">Reference proteome</keyword>
<gene>
    <name evidence="3" type="ORF">GCM10009830_00950</name>
</gene>
<dbReference type="InterPro" id="IPR012338">
    <property type="entry name" value="Beta-lactam/transpept-like"/>
</dbReference>
<dbReference type="PANTHER" id="PTHR46825">
    <property type="entry name" value="D-ALANYL-D-ALANINE-CARBOXYPEPTIDASE/ENDOPEPTIDASE AMPH"/>
    <property type="match status" value="1"/>
</dbReference>
<feature type="domain" description="Beta-lactamase-related" evidence="2">
    <location>
        <begin position="30"/>
        <end position="361"/>
    </location>
</feature>
<dbReference type="EMBL" id="BAAAQF010000001">
    <property type="protein sequence ID" value="GAA1659797.1"/>
    <property type="molecule type" value="Genomic_DNA"/>
</dbReference>
<dbReference type="Proteomes" id="UP001499851">
    <property type="component" value="Unassembled WGS sequence"/>
</dbReference>
<dbReference type="Gene3D" id="3.40.710.10">
    <property type="entry name" value="DD-peptidase/beta-lactamase superfamily"/>
    <property type="match status" value="1"/>
</dbReference>
<dbReference type="InterPro" id="IPR001466">
    <property type="entry name" value="Beta-lactam-related"/>
</dbReference>
<feature type="compositionally biased region" description="Basic and acidic residues" evidence="1">
    <location>
        <begin position="12"/>
        <end position="24"/>
    </location>
</feature>
<evidence type="ECO:0000313" key="3">
    <source>
        <dbReference type="EMBL" id="GAA1659797.1"/>
    </source>
</evidence>
<organism evidence="3 4">
    <name type="scientific">Glycomyces endophyticus</name>
    <dbReference type="NCBI Taxonomy" id="480996"/>
    <lineage>
        <taxon>Bacteria</taxon>
        <taxon>Bacillati</taxon>
        <taxon>Actinomycetota</taxon>
        <taxon>Actinomycetes</taxon>
        <taxon>Glycomycetales</taxon>
        <taxon>Glycomycetaceae</taxon>
        <taxon>Glycomyces</taxon>
    </lineage>
</organism>
<accession>A0ABN2FUF3</accession>